<dbReference type="Pfam" id="PF25053">
    <property type="entry name" value="DUF7791"/>
    <property type="match status" value="1"/>
</dbReference>
<dbReference type="Proteomes" id="UP001276659">
    <property type="component" value="Unassembled WGS sequence"/>
</dbReference>
<proteinExistence type="predicted"/>
<dbReference type="InterPro" id="IPR056693">
    <property type="entry name" value="DUF7791"/>
</dbReference>
<gene>
    <name evidence="2" type="ORF">OEA41_009125</name>
</gene>
<evidence type="ECO:0000313" key="2">
    <source>
        <dbReference type="EMBL" id="KAK3169741.1"/>
    </source>
</evidence>
<protein>
    <recommendedName>
        <fullName evidence="1">DUF7791 domain-containing protein</fullName>
    </recommendedName>
</protein>
<keyword evidence="3" id="KW-1185">Reference proteome</keyword>
<reference evidence="2" key="1">
    <citation type="submission" date="2022-11" db="EMBL/GenBank/DDBJ databases">
        <title>Chromosomal genome sequence assembly and mating type (MAT) locus characterization of the leprose asexual lichenized fungus Lepraria neglecta (Nyl.) Erichsen.</title>
        <authorList>
            <person name="Allen J.L."/>
            <person name="Pfeffer B."/>
        </authorList>
    </citation>
    <scope>NUCLEOTIDE SEQUENCE</scope>
    <source>
        <strain evidence="2">Allen 5258</strain>
    </source>
</reference>
<feature type="domain" description="DUF7791" evidence="1">
    <location>
        <begin position="60"/>
        <end position="197"/>
    </location>
</feature>
<evidence type="ECO:0000259" key="1">
    <source>
        <dbReference type="Pfam" id="PF25053"/>
    </source>
</evidence>
<dbReference type="AlphaFoldDB" id="A0AAD9Z1E4"/>
<organism evidence="2 3">
    <name type="scientific">Lepraria neglecta</name>
    <dbReference type="NCBI Taxonomy" id="209136"/>
    <lineage>
        <taxon>Eukaryota</taxon>
        <taxon>Fungi</taxon>
        <taxon>Dikarya</taxon>
        <taxon>Ascomycota</taxon>
        <taxon>Pezizomycotina</taxon>
        <taxon>Lecanoromycetes</taxon>
        <taxon>OSLEUM clade</taxon>
        <taxon>Lecanoromycetidae</taxon>
        <taxon>Lecanorales</taxon>
        <taxon>Lecanorineae</taxon>
        <taxon>Stereocaulaceae</taxon>
        <taxon>Lepraria</taxon>
    </lineage>
</organism>
<dbReference type="EMBL" id="JASNWA010000009">
    <property type="protein sequence ID" value="KAK3169741.1"/>
    <property type="molecule type" value="Genomic_DNA"/>
</dbReference>
<sequence length="408" mass="46200">MQDLVDEIVGKASGVFIWVRVVVKSLLESLRNLDSVSDLKRRLHLLPADIEDLYDHMLARVDPFYHPQASLLLQIVVQAGGSLSAIQLFFADEGVDAAISPPTRPMTHLEQSEAILKLEKWLASRCAGLLDVEDEKVLIGDEVGQYVMMKKVQLMHRTVLDYLIRPPTWQKPQLYVKDSSFVPIVSLLSSCILLLKRGPRFVPFQSHFHLVDAFMEHARTAELIANESQGLLLNELDTTIRYIWGIKSPDDPLPLLRPIPQADSQETSNARIFLVGEARYARVYCNGRTSPVEDKGSNCLSSISALASQYGLQLYLENRLENLDLEIKQDLSQSFLWIAMRPDPLDDIQPWHGYLVEMLLDKGANPNQPANGRSPFEKLLDFGYRASSNWRQFLVKTSTDNICVAMWQ</sequence>
<name>A0AAD9Z1E4_9LECA</name>
<accession>A0AAD9Z1E4</accession>
<evidence type="ECO:0000313" key="3">
    <source>
        <dbReference type="Proteomes" id="UP001276659"/>
    </source>
</evidence>
<dbReference type="PANTHER" id="PTHR10039:SF5">
    <property type="entry name" value="NACHT DOMAIN-CONTAINING PROTEIN"/>
    <property type="match status" value="1"/>
</dbReference>
<comment type="caution">
    <text evidence="2">The sequence shown here is derived from an EMBL/GenBank/DDBJ whole genome shotgun (WGS) entry which is preliminary data.</text>
</comment>
<dbReference type="PANTHER" id="PTHR10039">
    <property type="entry name" value="AMELOGENIN"/>
    <property type="match status" value="1"/>
</dbReference>